<dbReference type="RefSeq" id="WP_125714096.1">
    <property type="nucleotide sequence ID" value="NZ_JBHTOP010000003.1"/>
</dbReference>
<dbReference type="Gene3D" id="2.160.10.10">
    <property type="entry name" value="Hexapeptide repeat proteins"/>
    <property type="match status" value="1"/>
</dbReference>
<name>A0ABW4J7E1_9LACO</name>
<organism evidence="4 5">
    <name type="scientific">Agrilactobacillus yilanensis</name>
    <dbReference type="NCBI Taxonomy" id="2485997"/>
    <lineage>
        <taxon>Bacteria</taxon>
        <taxon>Bacillati</taxon>
        <taxon>Bacillota</taxon>
        <taxon>Bacilli</taxon>
        <taxon>Lactobacillales</taxon>
        <taxon>Lactobacillaceae</taxon>
        <taxon>Agrilactobacillus</taxon>
    </lineage>
</organism>
<keyword evidence="2 4" id="KW-0808">Transferase</keyword>
<dbReference type="Proteomes" id="UP001597267">
    <property type="component" value="Unassembled WGS sequence"/>
</dbReference>
<dbReference type="CDD" id="cd03357">
    <property type="entry name" value="LbH_MAT_GAT"/>
    <property type="match status" value="1"/>
</dbReference>
<comment type="caution">
    <text evidence="4">The sequence shown here is derived from an EMBL/GenBank/DDBJ whole genome shotgun (WGS) entry which is preliminary data.</text>
</comment>
<dbReference type="InterPro" id="IPR011004">
    <property type="entry name" value="Trimer_LpxA-like_sf"/>
</dbReference>
<dbReference type="PANTHER" id="PTHR23416:SF23">
    <property type="entry name" value="ACETYLTRANSFERASE C18B11.09C-RELATED"/>
    <property type="match status" value="1"/>
</dbReference>
<reference evidence="5" key="1">
    <citation type="journal article" date="2019" name="Int. J. Syst. Evol. Microbiol.">
        <title>The Global Catalogue of Microorganisms (GCM) 10K type strain sequencing project: providing services to taxonomists for standard genome sequencing and annotation.</title>
        <authorList>
            <consortium name="The Broad Institute Genomics Platform"/>
            <consortium name="The Broad Institute Genome Sequencing Center for Infectious Disease"/>
            <person name="Wu L."/>
            <person name="Ma J."/>
        </authorList>
    </citation>
    <scope>NUCLEOTIDE SEQUENCE [LARGE SCALE GENOMIC DNA]</scope>
    <source>
        <strain evidence="5">CCM 8896</strain>
    </source>
</reference>
<proteinExistence type="inferred from homology"/>
<dbReference type="InterPro" id="IPR018357">
    <property type="entry name" value="Hexapep_transf_CS"/>
</dbReference>
<accession>A0ABW4J7E1</accession>
<keyword evidence="5" id="KW-1185">Reference proteome</keyword>
<dbReference type="EMBL" id="JBHTOP010000003">
    <property type="protein sequence ID" value="MFD1670867.1"/>
    <property type="molecule type" value="Genomic_DNA"/>
</dbReference>
<dbReference type="InterPro" id="IPR051159">
    <property type="entry name" value="Hexapeptide_acetyltransf"/>
</dbReference>
<keyword evidence="3" id="KW-0677">Repeat</keyword>
<evidence type="ECO:0000256" key="1">
    <source>
        <dbReference type="ARBA" id="ARBA00007274"/>
    </source>
</evidence>
<evidence type="ECO:0000256" key="2">
    <source>
        <dbReference type="ARBA" id="ARBA00022679"/>
    </source>
</evidence>
<protein>
    <submittedName>
        <fullName evidence="4">Sugar O-acetyltransferase</fullName>
        <ecNumber evidence="4">2.3.1.-</ecNumber>
    </submittedName>
</protein>
<keyword evidence="4" id="KW-0012">Acyltransferase</keyword>
<evidence type="ECO:0000313" key="5">
    <source>
        <dbReference type="Proteomes" id="UP001597267"/>
    </source>
</evidence>
<dbReference type="GO" id="GO:0016746">
    <property type="term" value="F:acyltransferase activity"/>
    <property type="evidence" value="ECO:0007669"/>
    <property type="project" value="UniProtKB-KW"/>
</dbReference>
<evidence type="ECO:0000256" key="3">
    <source>
        <dbReference type="ARBA" id="ARBA00022737"/>
    </source>
</evidence>
<dbReference type="SUPFAM" id="SSF51161">
    <property type="entry name" value="Trimeric LpxA-like enzymes"/>
    <property type="match status" value="1"/>
</dbReference>
<dbReference type="EC" id="2.3.1.-" evidence="4"/>
<comment type="similarity">
    <text evidence="1">Belongs to the transferase hexapeptide repeat family.</text>
</comment>
<dbReference type="PANTHER" id="PTHR23416">
    <property type="entry name" value="SIALIC ACID SYNTHASE-RELATED"/>
    <property type="match status" value="1"/>
</dbReference>
<dbReference type="PROSITE" id="PS00101">
    <property type="entry name" value="HEXAPEP_TRANSFERASES"/>
    <property type="match status" value="1"/>
</dbReference>
<evidence type="ECO:0000313" key="4">
    <source>
        <dbReference type="EMBL" id="MFD1670867.1"/>
    </source>
</evidence>
<gene>
    <name evidence="4" type="ORF">ACFQ5M_02015</name>
</gene>
<dbReference type="Pfam" id="PF00132">
    <property type="entry name" value="Hexapep"/>
    <property type="match status" value="1"/>
</dbReference>
<dbReference type="InterPro" id="IPR001451">
    <property type="entry name" value="Hexapep"/>
</dbReference>
<sequence>MQTAEILQRALAGERLDFYDAEFRKIEQIAERTTELLTAFNTTYSAGPKRRQLMSQIVGYPIPEDTEINAPLYSDFGQHLFIGAGVFINRNCTFVDLGGIYLADGVLIGPNVSLISVNHVAAKDAHRRDILPKAIHIEKNAWIGANATVLPGVTVGENAIVGAGSVVTKDVAANTVVAGNPSRFIKNI</sequence>